<comment type="caution">
    <text evidence="1">The sequence shown here is derived from an EMBL/GenBank/DDBJ whole genome shotgun (WGS) entry which is preliminary data.</text>
</comment>
<accession>A0A1E7XXQ4</accession>
<dbReference type="Proteomes" id="UP000175684">
    <property type="component" value="Unassembled WGS sequence"/>
</dbReference>
<dbReference type="AlphaFoldDB" id="A0A1E7XXQ4"/>
<sequence length="223" mass="24973">MTRRYYAVLTRTDMPIIPYHVHAFDSAARRDAWCAGPVPRGFDAQPATAHAALRDIRADMSLDGAWGVTVDGYLERHPERWHDGAHDATTADAAAGLHVWWRWCDVNRWEHGTWAVYTPMDDPADAALAARLGERLRELQSNSGVLDRMFTGFSDRLPNGERADTGWAPPTSTVVMDDGLRGRMRHVIGARTWQEFLDAVYKLGLFREDQGMDDRPSVSPAAA</sequence>
<proteinExistence type="predicted"/>
<protein>
    <submittedName>
        <fullName evidence="1">Uncharacterized protein</fullName>
    </submittedName>
</protein>
<gene>
    <name evidence="1" type="ORF">BBK15_10085</name>
</gene>
<reference evidence="1 2" key="1">
    <citation type="submission" date="2016-07" db="EMBL/GenBank/DDBJ databases">
        <title>Draft Genome Sequence of Bifidobacterium adolescentis strain Km 4.</title>
        <authorList>
            <person name="Danilenko V.N."/>
        </authorList>
    </citation>
    <scope>NUCLEOTIDE SEQUENCE [LARGE SCALE GENOMIC DNA]</scope>
    <source>
        <strain evidence="1 2">Km 4</strain>
    </source>
</reference>
<dbReference type="EMBL" id="MAXD01000017">
    <property type="protein sequence ID" value="OFA33613.1"/>
    <property type="molecule type" value="Genomic_DNA"/>
</dbReference>
<evidence type="ECO:0000313" key="2">
    <source>
        <dbReference type="Proteomes" id="UP000175684"/>
    </source>
</evidence>
<evidence type="ECO:0000313" key="1">
    <source>
        <dbReference type="EMBL" id="OFA33613.1"/>
    </source>
</evidence>
<name>A0A1E7XXQ4_BIFAD</name>
<organism evidence="1 2">
    <name type="scientific">Bifidobacterium adolescentis</name>
    <dbReference type="NCBI Taxonomy" id="1680"/>
    <lineage>
        <taxon>Bacteria</taxon>
        <taxon>Bacillati</taxon>
        <taxon>Actinomycetota</taxon>
        <taxon>Actinomycetes</taxon>
        <taxon>Bifidobacteriales</taxon>
        <taxon>Bifidobacteriaceae</taxon>
        <taxon>Bifidobacterium</taxon>
    </lineage>
</organism>